<gene>
    <name evidence="2" type="ORF">Cgig2_030949</name>
</gene>
<organism evidence="2 3">
    <name type="scientific">Carnegiea gigantea</name>
    <dbReference type="NCBI Taxonomy" id="171969"/>
    <lineage>
        <taxon>Eukaryota</taxon>
        <taxon>Viridiplantae</taxon>
        <taxon>Streptophyta</taxon>
        <taxon>Embryophyta</taxon>
        <taxon>Tracheophyta</taxon>
        <taxon>Spermatophyta</taxon>
        <taxon>Magnoliopsida</taxon>
        <taxon>eudicotyledons</taxon>
        <taxon>Gunneridae</taxon>
        <taxon>Pentapetalae</taxon>
        <taxon>Caryophyllales</taxon>
        <taxon>Cactineae</taxon>
        <taxon>Cactaceae</taxon>
        <taxon>Cactoideae</taxon>
        <taxon>Echinocereeae</taxon>
        <taxon>Carnegiea</taxon>
    </lineage>
</organism>
<proteinExistence type="predicted"/>
<sequence length="182" mass="20765">MGDHDIVVEIYRRGKFVDGVELEYVRGGVSEIKPINIDKLSRFEIIRLAKDVGVTNVEEFWYLTLAIGLGECLMTCHNGFQSLDMVAATTIWRRLVVYLVHEEWEVPRPKSPIQWDELMGGDSLTKVSSDNEYSLEIELDLEAFEHGLDTNVDDDCETNVKDEETTDEDYTTAKAKVVECKI</sequence>
<keyword evidence="3" id="KW-1185">Reference proteome</keyword>
<dbReference type="OrthoDB" id="1751576at2759"/>
<comment type="caution">
    <text evidence="2">The sequence shown here is derived from an EMBL/GenBank/DDBJ whole genome shotgun (WGS) entry which is preliminary data.</text>
</comment>
<accession>A0A9Q1GX46</accession>
<dbReference type="AlphaFoldDB" id="A0A9Q1GX46"/>
<name>A0A9Q1GX46_9CARY</name>
<feature type="domain" description="PB1-like" evidence="1">
    <location>
        <begin position="3"/>
        <end position="97"/>
    </location>
</feature>
<evidence type="ECO:0000313" key="3">
    <source>
        <dbReference type="Proteomes" id="UP001153076"/>
    </source>
</evidence>
<dbReference type="Pfam" id="PF26130">
    <property type="entry name" value="PB1-like"/>
    <property type="match status" value="1"/>
</dbReference>
<reference evidence="2" key="1">
    <citation type="submission" date="2022-04" db="EMBL/GenBank/DDBJ databases">
        <title>Carnegiea gigantea Genome sequencing and assembly v2.</title>
        <authorList>
            <person name="Copetti D."/>
            <person name="Sanderson M.J."/>
            <person name="Burquez A."/>
            <person name="Wojciechowski M.F."/>
        </authorList>
    </citation>
    <scope>NUCLEOTIDE SEQUENCE</scope>
    <source>
        <strain evidence="2">SGP5-SGP5p</strain>
        <tissue evidence="2">Aerial part</tissue>
    </source>
</reference>
<evidence type="ECO:0000313" key="2">
    <source>
        <dbReference type="EMBL" id="KAJ8427139.1"/>
    </source>
</evidence>
<dbReference type="Proteomes" id="UP001153076">
    <property type="component" value="Unassembled WGS sequence"/>
</dbReference>
<dbReference type="EMBL" id="JAKOGI010001187">
    <property type="protein sequence ID" value="KAJ8427139.1"/>
    <property type="molecule type" value="Genomic_DNA"/>
</dbReference>
<dbReference type="InterPro" id="IPR058594">
    <property type="entry name" value="PB1-like_dom_pln"/>
</dbReference>
<evidence type="ECO:0000259" key="1">
    <source>
        <dbReference type="Pfam" id="PF26130"/>
    </source>
</evidence>
<protein>
    <recommendedName>
        <fullName evidence="1">PB1-like domain-containing protein</fullName>
    </recommendedName>
</protein>